<dbReference type="PROSITE" id="PS00352">
    <property type="entry name" value="CSD_1"/>
    <property type="match status" value="1"/>
</dbReference>
<proteinExistence type="predicted"/>
<dbReference type="AlphaFoldDB" id="A0A9X2G1Q1"/>
<dbReference type="SUPFAM" id="SSF50249">
    <property type="entry name" value="Nucleic acid-binding proteins"/>
    <property type="match status" value="1"/>
</dbReference>
<evidence type="ECO:0000256" key="1">
    <source>
        <dbReference type="RuleBase" id="RU000408"/>
    </source>
</evidence>
<dbReference type="Pfam" id="PF00313">
    <property type="entry name" value="CSD"/>
    <property type="match status" value="1"/>
</dbReference>
<dbReference type="RefSeq" id="WP_253618168.1">
    <property type="nucleotide sequence ID" value="NZ_JAMZDE010000005.1"/>
</dbReference>
<comment type="caution">
    <text evidence="4">The sequence shown here is derived from an EMBL/GenBank/DDBJ whole genome shotgun (WGS) entry which is preliminary data.</text>
</comment>
<dbReference type="Gene3D" id="2.40.50.140">
    <property type="entry name" value="Nucleic acid-binding proteins"/>
    <property type="match status" value="1"/>
</dbReference>
<organism evidence="4 5">
    <name type="scientific">Idiomarina rhizosphaerae</name>
    <dbReference type="NCBI Taxonomy" id="2961572"/>
    <lineage>
        <taxon>Bacteria</taxon>
        <taxon>Pseudomonadati</taxon>
        <taxon>Pseudomonadota</taxon>
        <taxon>Gammaproteobacteria</taxon>
        <taxon>Alteromonadales</taxon>
        <taxon>Idiomarinaceae</taxon>
        <taxon>Idiomarina</taxon>
    </lineage>
</organism>
<feature type="domain" description="CSD" evidence="3">
    <location>
        <begin position="3"/>
        <end position="67"/>
    </location>
</feature>
<evidence type="ECO:0000259" key="3">
    <source>
        <dbReference type="PROSITE" id="PS51857"/>
    </source>
</evidence>
<dbReference type="Proteomes" id="UP001139474">
    <property type="component" value="Unassembled WGS sequence"/>
</dbReference>
<evidence type="ECO:0000313" key="4">
    <source>
        <dbReference type="EMBL" id="MCP1338813.1"/>
    </source>
</evidence>
<comment type="subcellular location">
    <subcellularLocation>
        <location evidence="1">Cytoplasm</location>
    </subcellularLocation>
</comment>
<protein>
    <submittedName>
        <fullName evidence="4">Cold shock domain-containing protein</fullName>
    </submittedName>
</protein>
<dbReference type="EMBL" id="JAMZDE010000005">
    <property type="protein sequence ID" value="MCP1338813.1"/>
    <property type="molecule type" value="Genomic_DNA"/>
</dbReference>
<sequence>MSRKEGVVKSLKPVSGYGFIETGFGADVFFHESALGKARFNSLKVGQPLEFEIKVTYKGLEAININPLIESSTLRLYNKEYGLFESSKETVENKIIFVRLPVVSQWFKTIEEAETDARQFALKLGANALLCKQRQKDQRKSDHNNYIYHVHRITAQACLVAKKDLQGNFSKADLEAQALAMENTLEQFKGEYKTKMGRSIYDSADMTSEKVSQTGAITFGAVFFIIIMIFISTGIA</sequence>
<dbReference type="InterPro" id="IPR019844">
    <property type="entry name" value="CSD_CS"/>
</dbReference>
<name>A0A9X2G1Q1_9GAMM</name>
<dbReference type="InterPro" id="IPR011129">
    <property type="entry name" value="CSD"/>
</dbReference>
<evidence type="ECO:0000313" key="5">
    <source>
        <dbReference type="Proteomes" id="UP001139474"/>
    </source>
</evidence>
<dbReference type="PRINTS" id="PR00050">
    <property type="entry name" value="COLDSHOCK"/>
</dbReference>
<evidence type="ECO:0000256" key="2">
    <source>
        <dbReference type="SAM" id="Phobius"/>
    </source>
</evidence>
<dbReference type="SMART" id="SM00357">
    <property type="entry name" value="CSP"/>
    <property type="match status" value="1"/>
</dbReference>
<reference evidence="4" key="1">
    <citation type="submission" date="2022-06" db="EMBL/GenBank/DDBJ databases">
        <title>Idiomarina rhizosphaerae M1R2S28.</title>
        <authorList>
            <person name="Sun J.-Q."/>
            <person name="Li L.-F."/>
        </authorList>
    </citation>
    <scope>NUCLEOTIDE SEQUENCE</scope>
    <source>
        <strain evidence="4">M1R2S28</strain>
    </source>
</reference>
<keyword evidence="2" id="KW-0472">Membrane</keyword>
<accession>A0A9X2G1Q1</accession>
<keyword evidence="2" id="KW-1133">Transmembrane helix</keyword>
<dbReference type="InterPro" id="IPR002059">
    <property type="entry name" value="CSP_DNA-bd"/>
</dbReference>
<dbReference type="PROSITE" id="PS51857">
    <property type="entry name" value="CSD_2"/>
    <property type="match status" value="1"/>
</dbReference>
<dbReference type="GO" id="GO:0005829">
    <property type="term" value="C:cytosol"/>
    <property type="evidence" value="ECO:0007669"/>
    <property type="project" value="UniProtKB-ARBA"/>
</dbReference>
<keyword evidence="2" id="KW-0812">Transmembrane</keyword>
<keyword evidence="5" id="KW-1185">Reference proteome</keyword>
<gene>
    <name evidence="4" type="ORF">NJR55_04340</name>
</gene>
<dbReference type="InterPro" id="IPR012340">
    <property type="entry name" value="NA-bd_OB-fold"/>
</dbReference>
<dbReference type="GO" id="GO:0003676">
    <property type="term" value="F:nucleic acid binding"/>
    <property type="evidence" value="ECO:0007669"/>
    <property type="project" value="InterPro"/>
</dbReference>
<feature type="transmembrane region" description="Helical" evidence="2">
    <location>
        <begin position="216"/>
        <end position="235"/>
    </location>
</feature>